<evidence type="ECO:0000259" key="2">
    <source>
        <dbReference type="Pfam" id="PF02589"/>
    </source>
</evidence>
<dbReference type="AlphaFoldDB" id="A0A372LCZ5"/>
<comment type="caution">
    <text evidence="3">The sequence shown here is derived from an EMBL/GenBank/DDBJ whole genome shotgun (WGS) entry which is preliminary data.</text>
</comment>
<reference evidence="3 4" key="1">
    <citation type="submission" date="2018-08" db="EMBL/GenBank/DDBJ databases">
        <title>Bacillus chawlae sp. nov., Bacillus glennii sp. nov., and Bacillus saganii sp. nov. Isolated from the Vehicle Assembly Building at Kennedy Space Center where the Viking Spacecraft were Assembled.</title>
        <authorList>
            <person name="Seuylemezian A."/>
            <person name="Vaishampayan P."/>
        </authorList>
    </citation>
    <scope>NUCLEOTIDE SEQUENCE [LARGE SCALE GENOMIC DNA]</scope>
    <source>
        <strain evidence="3 4">V44-8</strain>
    </source>
</reference>
<dbReference type="GO" id="GO:0006089">
    <property type="term" value="P:lactate metabolic process"/>
    <property type="evidence" value="ECO:0007669"/>
    <property type="project" value="UniProtKB-UniRule"/>
</dbReference>
<dbReference type="Proteomes" id="UP000262939">
    <property type="component" value="Unassembled WGS sequence"/>
</dbReference>
<keyword evidence="4" id="KW-1185">Reference proteome</keyword>
<dbReference type="OrthoDB" id="9794157at2"/>
<dbReference type="Pfam" id="PF02589">
    <property type="entry name" value="LUD_dom"/>
    <property type="match status" value="1"/>
</dbReference>
<accession>A0A372LCZ5</accession>
<gene>
    <name evidence="1" type="primary">lutC</name>
    <name evidence="3" type="ORF">D0466_12180</name>
</gene>
<dbReference type="Gene3D" id="3.40.50.10420">
    <property type="entry name" value="NagB/RpiA/CoA transferase-like"/>
    <property type="match status" value="1"/>
</dbReference>
<evidence type="ECO:0000256" key="1">
    <source>
        <dbReference type="HAMAP-Rule" id="MF_02104"/>
    </source>
</evidence>
<dbReference type="RefSeq" id="WP_117322848.1">
    <property type="nucleotide sequence ID" value="NZ_QVTD01000006.1"/>
</dbReference>
<dbReference type="InterPro" id="IPR037171">
    <property type="entry name" value="NagB/RpiA_transferase-like"/>
</dbReference>
<evidence type="ECO:0000313" key="4">
    <source>
        <dbReference type="Proteomes" id="UP000262939"/>
    </source>
</evidence>
<dbReference type="InterPro" id="IPR003741">
    <property type="entry name" value="LUD_dom"/>
</dbReference>
<dbReference type="PANTHER" id="PTHR43682:SF1">
    <property type="entry name" value="LACTATE UTILIZATION PROTEIN C"/>
    <property type="match status" value="1"/>
</dbReference>
<comment type="function">
    <text evidence="1">Is involved in L-lactate degradation and allows cells to grow with lactate as the sole carbon source.</text>
</comment>
<dbReference type="HAMAP" id="MF_02104">
    <property type="entry name" value="LutC"/>
    <property type="match status" value="1"/>
</dbReference>
<dbReference type="SUPFAM" id="SSF100950">
    <property type="entry name" value="NagB/RpiA/CoA transferase-like"/>
    <property type="match status" value="1"/>
</dbReference>
<evidence type="ECO:0000313" key="3">
    <source>
        <dbReference type="EMBL" id="RFU63483.1"/>
    </source>
</evidence>
<comment type="similarity">
    <text evidence="1">Belongs to the LutC/YkgG family.</text>
</comment>
<protein>
    <recommendedName>
        <fullName evidence="1">Lactate utilization protein C</fullName>
    </recommendedName>
</protein>
<proteinExistence type="inferred from homology"/>
<dbReference type="PANTHER" id="PTHR43682">
    <property type="entry name" value="LACTATE UTILIZATION PROTEIN C"/>
    <property type="match status" value="1"/>
</dbReference>
<sequence>MAGNIQNRESFLDNIARQLGRERVTHIKRPEWKFQPQHEVLKGATQEELVLILKNHCTRIHTEFYQTTAGQLADTLKFVVESMGGGPVVIPKDTRFKEFGLSELIHVAWPAEDISVHEWNHEIGRENIDLAEQANVGITFSEITLAESGTVVLFSDKDKGRSVSLLPTVHISIIPKSTIVPRMTQAAQRIQEKVETGEVLPACINYVTGPSNSADIEMDLVVGVHGPVKAAYIVVDDK</sequence>
<dbReference type="InterPro" id="IPR024185">
    <property type="entry name" value="FTHF_cligase-like_sf"/>
</dbReference>
<name>A0A372LCZ5_9BACI</name>
<organism evidence="3 4">
    <name type="scientific">Peribacillus glennii</name>
    <dbReference type="NCBI Taxonomy" id="2303991"/>
    <lineage>
        <taxon>Bacteria</taxon>
        <taxon>Bacillati</taxon>
        <taxon>Bacillota</taxon>
        <taxon>Bacilli</taxon>
        <taxon>Bacillales</taxon>
        <taxon>Bacillaceae</taxon>
        <taxon>Peribacillus</taxon>
    </lineage>
</organism>
<dbReference type="EMBL" id="QVTD01000006">
    <property type="protein sequence ID" value="RFU63483.1"/>
    <property type="molecule type" value="Genomic_DNA"/>
</dbReference>
<dbReference type="InterPro" id="IPR022823">
    <property type="entry name" value="LutC"/>
</dbReference>
<feature type="domain" description="LUD" evidence="2">
    <location>
        <begin position="54"/>
        <end position="235"/>
    </location>
</feature>